<accession>A0A2D3NA67</accession>
<sequence length="145" mass="16787">MALRKRLFCDAKPTLLPCKTAAFGTQNNRFCNVLIMWKLHNRHACEKYLHTFLVFSTYIIRYIAAFEVSADSSLCQRKSDFADEETLSTPPQRQSSRLHKKQNSLNSNAVEGAFLAMRNFVLFLISKRTMDILSLLRLPSRELLR</sequence>
<dbReference type="AlphaFoldDB" id="A0A2D3NA67"/>
<organism evidence="1 2">
    <name type="scientific">Prevotella intermedia</name>
    <dbReference type="NCBI Taxonomy" id="28131"/>
    <lineage>
        <taxon>Bacteria</taxon>
        <taxon>Pseudomonadati</taxon>
        <taxon>Bacteroidota</taxon>
        <taxon>Bacteroidia</taxon>
        <taxon>Bacteroidales</taxon>
        <taxon>Prevotellaceae</taxon>
        <taxon>Prevotella</taxon>
    </lineage>
</organism>
<proteinExistence type="predicted"/>
<dbReference type="Proteomes" id="UP000229323">
    <property type="component" value="Chromosome"/>
</dbReference>
<evidence type="ECO:0000313" key="2">
    <source>
        <dbReference type="Proteomes" id="UP000229323"/>
    </source>
</evidence>
<protein>
    <submittedName>
        <fullName evidence="1">Uncharacterized protein</fullName>
    </submittedName>
</protein>
<gene>
    <name evidence="1" type="ORF">CTM50_04060</name>
</gene>
<reference evidence="1 2" key="1">
    <citation type="submission" date="2017-11" db="EMBL/GenBank/DDBJ databases">
        <title>Genome sequencing of Prevotella intermedia KCOM 2033.</title>
        <authorList>
            <person name="Kook J.-K."/>
            <person name="Park S.-N."/>
            <person name="Lim Y.K."/>
        </authorList>
    </citation>
    <scope>NUCLEOTIDE SEQUENCE [LARGE SCALE GENOMIC DNA]</scope>
    <source>
        <strain evidence="1 2">KCOM 2033</strain>
    </source>
</reference>
<dbReference type="EMBL" id="CP024696">
    <property type="protein sequence ID" value="ATV52297.1"/>
    <property type="molecule type" value="Genomic_DNA"/>
</dbReference>
<evidence type="ECO:0000313" key="1">
    <source>
        <dbReference type="EMBL" id="ATV52297.1"/>
    </source>
</evidence>
<name>A0A2D3NA67_PREIN</name>